<dbReference type="AlphaFoldDB" id="A0A919XJ64"/>
<dbReference type="Pfam" id="PF09929">
    <property type="entry name" value="DUF2161"/>
    <property type="match status" value="1"/>
</dbReference>
<reference evidence="1" key="1">
    <citation type="submission" date="2021-03" db="EMBL/GenBank/DDBJ databases">
        <title>Antimicrobial resistance genes in bacteria isolated from Japanese honey, and their potential for conferring macrolide and lincosamide resistance in the American foulbrood pathogen Paenibacillus larvae.</title>
        <authorList>
            <person name="Okamoto M."/>
            <person name="Kumagai M."/>
            <person name="Kanamori H."/>
            <person name="Takamatsu D."/>
        </authorList>
    </citation>
    <scope>NUCLEOTIDE SEQUENCE</scope>
    <source>
        <strain evidence="1">J2TS6</strain>
    </source>
</reference>
<proteinExistence type="predicted"/>
<name>A0A919XJ64_9BACL</name>
<evidence type="ECO:0000313" key="1">
    <source>
        <dbReference type="EMBL" id="GIO31460.1"/>
    </source>
</evidence>
<protein>
    <submittedName>
        <fullName evidence="1">Uncharacterized protein</fullName>
    </submittedName>
</protein>
<dbReference type="RefSeq" id="WP_160043173.1">
    <property type="nucleotide sequence ID" value="NZ_BORQ01000003.1"/>
</dbReference>
<keyword evidence="2" id="KW-1185">Reference proteome</keyword>
<dbReference type="InterPro" id="IPR018679">
    <property type="entry name" value="DUF2161"/>
</dbReference>
<organism evidence="1 2">
    <name type="scientific">Paenibacillus albilobatus</name>
    <dbReference type="NCBI Taxonomy" id="2716884"/>
    <lineage>
        <taxon>Bacteria</taxon>
        <taxon>Bacillati</taxon>
        <taxon>Bacillota</taxon>
        <taxon>Bacilli</taxon>
        <taxon>Bacillales</taxon>
        <taxon>Paenibacillaceae</taxon>
        <taxon>Paenibacillus</taxon>
    </lineage>
</organism>
<dbReference type="EMBL" id="BORQ01000003">
    <property type="protein sequence ID" value="GIO31460.1"/>
    <property type="molecule type" value="Genomic_DNA"/>
</dbReference>
<sequence length="251" mass="27841">MTVQHETELYEPLKAFFEQRGYEIKGEVRHCDLVGVRPEDTEPLIVEMKKTFNLALLLQGMERLQLSSRVYLAVERSRTKRGAVNQRWGDITKLCRKLGFGLITITFYKTKKPVVEVLCEPGVQEPAKPVRQKRKERLLYEFHERSGDYNVGGSSRAKLVTAYREKALRVAQALAAAPPEGASPAQLRSLTGLANTAAILQHNYYGWFDRIKRGRYVLTAAGAASLKEYAGVLEAASSSAANLPGSASSGP</sequence>
<evidence type="ECO:0000313" key="2">
    <source>
        <dbReference type="Proteomes" id="UP000679779"/>
    </source>
</evidence>
<accession>A0A919XJ64</accession>
<comment type="caution">
    <text evidence="1">The sequence shown here is derived from an EMBL/GenBank/DDBJ whole genome shotgun (WGS) entry which is preliminary data.</text>
</comment>
<gene>
    <name evidence="1" type="ORF">J2TS6_26010</name>
</gene>
<dbReference type="Proteomes" id="UP000679779">
    <property type="component" value="Unassembled WGS sequence"/>
</dbReference>